<accession>A0A4V2GCY4</accession>
<dbReference type="EMBL" id="SHLD01000001">
    <property type="protein sequence ID" value="RZU73816.1"/>
    <property type="molecule type" value="Genomic_DNA"/>
</dbReference>
<comment type="caution">
    <text evidence="6">The sequence shown here is derived from an EMBL/GenBank/DDBJ whole genome shotgun (WGS) entry which is preliminary data.</text>
</comment>
<dbReference type="PROSITE" id="PS50931">
    <property type="entry name" value="HTH_LYSR"/>
    <property type="match status" value="1"/>
</dbReference>
<gene>
    <name evidence="6" type="ORF">EV384_2244</name>
</gene>
<protein>
    <submittedName>
        <fullName evidence="6">Molybdate transport repressor ModE-like protein</fullName>
    </submittedName>
</protein>
<sequence length="307" mass="32788">MIDPHRLRILEAVALHGSFSRAAATLRLTPSAVSQQIAALERSIGTAVVARSTRGVTLTEAGRLLVDAAAVISAELRQAQAQIDRLAGPLRLTIATFSSGGRHLLPAVLTRFVAAHPDVEVNVVEMEPESSLPAVRDGAADLAVAYQFDGPLPGRTGDRSGLEWTPLLADPLSVVTPRNHRLAGKESVDLLDLADERWVLGCRRTEAYLRRFAALAGFEARFAGSTSDYFFAQLLVGAGVGVSLIPEIALLPSAPELAVIPLEPPRPTRHIGVVTARRRRPRPEVDLLVTELGAVAGAPHRTGPVHR</sequence>
<evidence type="ECO:0000259" key="5">
    <source>
        <dbReference type="PROSITE" id="PS50931"/>
    </source>
</evidence>
<dbReference type="GO" id="GO:0003700">
    <property type="term" value="F:DNA-binding transcription factor activity"/>
    <property type="evidence" value="ECO:0007669"/>
    <property type="project" value="InterPro"/>
</dbReference>
<dbReference type="InterPro" id="IPR036390">
    <property type="entry name" value="WH_DNA-bd_sf"/>
</dbReference>
<evidence type="ECO:0000256" key="3">
    <source>
        <dbReference type="ARBA" id="ARBA00023125"/>
    </source>
</evidence>
<reference evidence="6 7" key="1">
    <citation type="submission" date="2019-02" db="EMBL/GenBank/DDBJ databases">
        <title>Sequencing the genomes of 1000 actinobacteria strains.</title>
        <authorList>
            <person name="Klenk H.-P."/>
        </authorList>
    </citation>
    <scope>NUCLEOTIDE SEQUENCE [LARGE SCALE GENOMIC DNA]</scope>
    <source>
        <strain evidence="6 7">DSM 45612</strain>
    </source>
</reference>
<dbReference type="CDD" id="cd08423">
    <property type="entry name" value="PBP2_LTTR_like_6"/>
    <property type="match status" value="1"/>
</dbReference>
<keyword evidence="2" id="KW-0805">Transcription regulation</keyword>
<dbReference type="GO" id="GO:0003677">
    <property type="term" value="F:DNA binding"/>
    <property type="evidence" value="ECO:0007669"/>
    <property type="project" value="UniProtKB-KW"/>
</dbReference>
<feature type="domain" description="HTH lysR-type" evidence="5">
    <location>
        <begin position="2"/>
        <end position="59"/>
    </location>
</feature>
<dbReference type="AlphaFoldDB" id="A0A4V2GCY4"/>
<dbReference type="Gene3D" id="3.40.190.10">
    <property type="entry name" value="Periplasmic binding protein-like II"/>
    <property type="match status" value="2"/>
</dbReference>
<dbReference type="InterPro" id="IPR005119">
    <property type="entry name" value="LysR_subst-bd"/>
</dbReference>
<dbReference type="PANTHER" id="PTHR30346">
    <property type="entry name" value="TRANSCRIPTIONAL DUAL REGULATOR HCAR-RELATED"/>
    <property type="match status" value="1"/>
</dbReference>
<dbReference type="Gene3D" id="1.10.10.10">
    <property type="entry name" value="Winged helix-like DNA-binding domain superfamily/Winged helix DNA-binding domain"/>
    <property type="match status" value="1"/>
</dbReference>
<evidence type="ECO:0000313" key="6">
    <source>
        <dbReference type="EMBL" id="RZU73816.1"/>
    </source>
</evidence>
<organism evidence="6 7">
    <name type="scientific">Micromonospora kangleipakensis</name>
    <dbReference type="NCBI Taxonomy" id="1077942"/>
    <lineage>
        <taxon>Bacteria</taxon>
        <taxon>Bacillati</taxon>
        <taxon>Actinomycetota</taxon>
        <taxon>Actinomycetes</taxon>
        <taxon>Micromonosporales</taxon>
        <taxon>Micromonosporaceae</taxon>
        <taxon>Micromonospora</taxon>
    </lineage>
</organism>
<dbReference type="InterPro" id="IPR000847">
    <property type="entry name" value="LysR_HTH_N"/>
</dbReference>
<dbReference type="InterPro" id="IPR036388">
    <property type="entry name" value="WH-like_DNA-bd_sf"/>
</dbReference>
<dbReference type="SUPFAM" id="SSF53850">
    <property type="entry name" value="Periplasmic binding protein-like II"/>
    <property type="match status" value="1"/>
</dbReference>
<evidence type="ECO:0000256" key="2">
    <source>
        <dbReference type="ARBA" id="ARBA00023015"/>
    </source>
</evidence>
<dbReference type="SUPFAM" id="SSF46785">
    <property type="entry name" value="Winged helix' DNA-binding domain"/>
    <property type="match status" value="1"/>
</dbReference>
<proteinExistence type="inferred from homology"/>
<name>A0A4V2GCY4_9ACTN</name>
<keyword evidence="3" id="KW-0238">DNA-binding</keyword>
<keyword evidence="7" id="KW-1185">Reference proteome</keyword>
<dbReference type="Pfam" id="PF03466">
    <property type="entry name" value="LysR_substrate"/>
    <property type="match status" value="1"/>
</dbReference>
<dbReference type="FunFam" id="1.10.10.10:FF:000001">
    <property type="entry name" value="LysR family transcriptional regulator"/>
    <property type="match status" value="1"/>
</dbReference>
<dbReference type="GO" id="GO:0032993">
    <property type="term" value="C:protein-DNA complex"/>
    <property type="evidence" value="ECO:0007669"/>
    <property type="project" value="TreeGrafter"/>
</dbReference>
<dbReference type="OrthoDB" id="4131546at2"/>
<dbReference type="Proteomes" id="UP000294114">
    <property type="component" value="Unassembled WGS sequence"/>
</dbReference>
<dbReference type="RefSeq" id="WP_130332633.1">
    <property type="nucleotide sequence ID" value="NZ_SHLD01000001.1"/>
</dbReference>
<evidence type="ECO:0000313" key="7">
    <source>
        <dbReference type="Proteomes" id="UP000294114"/>
    </source>
</evidence>
<comment type="similarity">
    <text evidence="1">Belongs to the LysR transcriptional regulatory family.</text>
</comment>
<evidence type="ECO:0000256" key="1">
    <source>
        <dbReference type="ARBA" id="ARBA00009437"/>
    </source>
</evidence>
<dbReference type="Pfam" id="PF00126">
    <property type="entry name" value="HTH_1"/>
    <property type="match status" value="1"/>
</dbReference>
<evidence type="ECO:0000256" key="4">
    <source>
        <dbReference type="ARBA" id="ARBA00023163"/>
    </source>
</evidence>
<keyword evidence="4" id="KW-0804">Transcription</keyword>
<dbReference type="PANTHER" id="PTHR30346:SF29">
    <property type="entry name" value="LYSR SUBSTRATE-BINDING"/>
    <property type="match status" value="1"/>
</dbReference>